<dbReference type="Proteomes" id="UP000182915">
    <property type="component" value="Chromosome I"/>
</dbReference>
<evidence type="ECO:0000313" key="2">
    <source>
        <dbReference type="EMBL" id="SEH53222.1"/>
    </source>
</evidence>
<dbReference type="GO" id="GO:0016301">
    <property type="term" value="F:kinase activity"/>
    <property type="evidence" value="ECO:0007669"/>
    <property type="project" value="UniProtKB-KW"/>
</dbReference>
<dbReference type="Pfam" id="PF02958">
    <property type="entry name" value="EcKL"/>
    <property type="match status" value="1"/>
</dbReference>
<organism evidence="2 3">
    <name type="scientific">Mycolicibacterium rutilum</name>
    <name type="common">Mycobacterium rutilum</name>
    <dbReference type="NCBI Taxonomy" id="370526"/>
    <lineage>
        <taxon>Bacteria</taxon>
        <taxon>Bacillati</taxon>
        <taxon>Actinomycetota</taxon>
        <taxon>Actinomycetes</taxon>
        <taxon>Mycobacteriales</taxon>
        <taxon>Mycobacteriaceae</taxon>
        <taxon>Mycolicibacterium</taxon>
    </lineage>
</organism>
<proteinExistence type="predicted"/>
<dbReference type="AlphaFoldDB" id="A0A1H6IVU4"/>
<protein>
    <submittedName>
        <fullName evidence="2">Ecdysteroid kinase</fullName>
    </submittedName>
</protein>
<keyword evidence="2" id="KW-0418">Kinase</keyword>
<dbReference type="STRING" id="370526.SAMN04489835_1068"/>
<gene>
    <name evidence="2" type="ORF">SAMN04489835_1068</name>
</gene>
<dbReference type="InterPro" id="IPR004119">
    <property type="entry name" value="EcKL"/>
</dbReference>
<accession>A0A1H6IVU4</accession>
<dbReference type="Gene3D" id="3.90.1200.10">
    <property type="match status" value="1"/>
</dbReference>
<dbReference type="EMBL" id="LT629971">
    <property type="protein sequence ID" value="SEH53222.1"/>
    <property type="molecule type" value="Genomic_DNA"/>
</dbReference>
<dbReference type="PANTHER" id="PTHR11012">
    <property type="entry name" value="PROTEIN KINASE-LIKE DOMAIN-CONTAINING"/>
    <property type="match status" value="1"/>
</dbReference>
<dbReference type="InterPro" id="IPR011009">
    <property type="entry name" value="Kinase-like_dom_sf"/>
</dbReference>
<feature type="domain" description="CHK kinase-like" evidence="1">
    <location>
        <begin position="115"/>
        <end position="292"/>
    </location>
</feature>
<dbReference type="PANTHER" id="PTHR11012:SF30">
    <property type="entry name" value="PROTEIN KINASE-LIKE DOMAIN-CONTAINING"/>
    <property type="match status" value="1"/>
</dbReference>
<sequence>MPSTDVVERPADLSVEWLVSVLGVPVERFSFERIGTGQMSECYRITLGYGESGQGPGSVVLKVAATDAVSRQTGLALGLYEREVRFYTDIAPRIGGPVAPCYSSAFDAESGAFHLLLGDAGPAVVGDEIRGATAEQAMLALAELGRLHGPLLDDPAAASADWLNRESPVDQALITQLYAGFAERYADQIAPEHRVVCERLVAGFDAYLAAEAAEDRVKGLVHGDYRLDNMLFGQQGADRPLTVVDWQTVAWGPALTDVAYFLGCALPAEVRRAHYDALLESYHRALGAKLTLDEVRDGVRRQTFFGVMMTIISPMLIEQTERGDTMFMTMLQRHCEHVLDVDALAILPQLQPNSSSVYAPR</sequence>
<dbReference type="OrthoDB" id="115252at2"/>
<dbReference type="SMART" id="SM00587">
    <property type="entry name" value="CHK"/>
    <property type="match status" value="1"/>
</dbReference>
<evidence type="ECO:0000259" key="1">
    <source>
        <dbReference type="SMART" id="SM00587"/>
    </source>
</evidence>
<keyword evidence="3" id="KW-1185">Reference proteome</keyword>
<reference evidence="3" key="1">
    <citation type="submission" date="2016-10" db="EMBL/GenBank/DDBJ databases">
        <authorList>
            <person name="Varghese N."/>
            <person name="Submissions S."/>
        </authorList>
    </citation>
    <scope>NUCLEOTIDE SEQUENCE [LARGE SCALE GENOMIC DNA]</scope>
    <source>
        <strain evidence="3">DSM 45405</strain>
    </source>
</reference>
<dbReference type="InterPro" id="IPR015897">
    <property type="entry name" value="CHK_kinase-like"/>
</dbReference>
<evidence type="ECO:0000313" key="3">
    <source>
        <dbReference type="Proteomes" id="UP000182915"/>
    </source>
</evidence>
<keyword evidence="2" id="KW-0808">Transferase</keyword>
<name>A0A1H6IVU4_MYCRU</name>
<dbReference type="SUPFAM" id="SSF56112">
    <property type="entry name" value="Protein kinase-like (PK-like)"/>
    <property type="match status" value="1"/>
</dbReference>